<dbReference type="AlphaFoldDB" id="A0ABD1V6B3"/>
<gene>
    <name evidence="2" type="ORF">Adt_06226</name>
</gene>
<feature type="compositionally biased region" description="Polar residues" evidence="1">
    <location>
        <begin position="82"/>
        <end position="93"/>
    </location>
</feature>
<keyword evidence="3" id="KW-1185">Reference proteome</keyword>
<dbReference type="EMBL" id="JBFOLK010000002">
    <property type="protein sequence ID" value="KAL2532875.1"/>
    <property type="molecule type" value="Genomic_DNA"/>
</dbReference>
<evidence type="ECO:0000256" key="1">
    <source>
        <dbReference type="SAM" id="MobiDB-lite"/>
    </source>
</evidence>
<feature type="region of interest" description="Disordered" evidence="1">
    <location>
        <begin position="1"/>
        <end position="34"/>
    </location>
</feature>
<organism evidence="2 3">
    <name type="scientific">Abeliophyllum distichum</name>
    <dbReference type="NCBI Taxonomy" id="126358"/>
    <lineage>
        <taxon>Eukaryota</taxon>
        <taxon>Viridiplantae</taxon>
        <taxon>Streptophyta</taxon>
        <taxon>Embryophyta</taxon>
        <taxon>Tracheophyta</taxon>
        <taxon>Spermatophyta</taxon>
        <taxon>Magnoliopsida</taxon>
        <taxon>eudicotyledons</taxon>
        <taxon>Gunneridae</taxon>
        <taxon>Pentapetalae</taxon>
        <taxon>asterids</taxon>
        <taxon>lamiids</taxon>
        <taxon>Lamiales</taxon>
        <taxon>Oleaceae</taxon>
        <taxon>Forsythieae</taxon>
        <taxon>Abeliophyllum</taxon>
    </lineage>
</organism>
<feature type="region of interest" description="Disordered" evidence="1">
    <location>
        <begin position="77"/>
        <end position="117"/>
    </location>
</feature>
<comment type="caution">
    <text evidence="2">The sequence shown here is derived from an EMBL/GenBank/DDBJ whole genome shotgun (WGS) entry which is preliminary data.</text>
</comment>
<reference evidence="3" key="1">
    <citation type="submission" date="2024-07" db="EMBL/GenBank/DDBJ databases">
        <title>Two chromosome-level genome assemblies of Korean endemic species Abeliophyllum distichum and Forsythia ovata (Oleaceae).</title>
        <authorList>
            <person name="Jang H."/>
        </authorList>
    </citation>
    <scope>NUCLEOTIDE SEQUENCE [LARGE SCALE GENOMIC DNA]</scope>
</reference>
<dbReference type="Proteomes" id="UP001604336">
    <property type="component" value="Unassembled WGS sequence"/>
</dbReference>
<sequence length="117" mass="12720">MENDGQNVEVEGEMEIDGQAAGVEGEMENDGNTARVESEMEIDGQAVEGVEIQLEAEEHEVSTERFEEGLVDSGFEYEEETTPTQDPQPSTINMDLGLDDIAGQQGNGDDTDYVTSD</sequence>
<proteinExistence type="predicted"/>
<protein>
    <submittedName>
        <fullName evidence="2">Uncharacterized protein</fullName>
    </submittedName>
</protein>
<evidence type="ECO:0000313" key="3">
    <source>
        <dbReference type="Proteomes" id="UP001604336"/>
    </source>
</evidence>
<name>A0ABD1V6B3_9LAMI</name>
<accession>A0ABD1V6B3</accession>
<evidence type="ECO:0000313" key="2">
    <source>
        <dbReference type="EMBL" id="KAL2532875.1"/>
    </source>
</evidence>